<dbReference type="EMBL" id="JAZGQO010000021">
    <property type="protein sequence ID" value="KAK6166306.1"/>
    <property type="molecule type" value="Genomic_DNA"/>
</dbReference>
<keyword evidence="2" id="KW-1185">Reference proteome</keyword>
<reference evidence="1 2" key="1">
    <citation type="submission" date="2024-01" db="EMBL/GenBank/DDBJ databases">
        <title>The genome of the rayed Mediterranean limpet Patella caerulea (Linnaeus, 1758).</title>
        <authorList>
            <person name="Anh-Thu Weber A."/>
            <person name="Halstead-Nussloch G."/>
        </authorList>
    </citation>
    <scope>NUCLEOTIDE SEQUENCE [LARGE SCALE GENOMIC DNA]</scope>
    <source>
        <strain evidence="1">AATW-2023a</strain>
        <tissue evidence="1">Whole specimen</tissue>
    </source>
</reference>
<dbReference type="Proteomes" id="UP001347796">
    <property type="component" value="Unassembled WGS sequence"/>
</dbReference>
<dbReference type="CDD" id="cd09275">
    <property type="entry name" value="RNase_HI_RT_DIRS1"/>
    <property type="match status" value="1"/>
</dbReference>
<dbReference type="PANTHER" id="PTHR33050">
    <property type="entry name" value="REVERSE TRANSCRIPTASE DOMAIN-CONTAINING PROTEIN"/>
    <property type="match status" value="1"/>
</dbReference>
<dbReference type="SUPFAM" id="SSF52266">
    <property type="entry name" value="SGNH hydrolase"/>
    <property type="match status" value="1"/>
</dbReference>
<dbReference type="AlphaFoldDB" id="A0AAN8G1Y5"/>
<name>A0AAN8G1Y5_PATCE</name>
<gene>
    <name evidence="1" type="ORF">SNE40_023034</name>
</gene>
<proteinExistence type="predicted"/>
<dbReference type="InterPro" id="IPR043502">
    <property type="entry name" value="DNA/RNA_pol_sf"/>
</dbReference>
<dbReference type="PANTHER" id="PTHR33050:SF7">
    <property type="entry name" value="RIBONUCLEASE H"/>
    <property type="match status" value="1"/>
</dbReference>
<evidence type="ECO:0000313" key="1">
    <source>
        <dbReference type="EMBL" id="KAK6166306.1"/>
    </source>
</evidence>
<protein>
    <submittedName>
        <fullName evidence="1">Uncharacterized protein</fullName>
    </submittedName>
</protein>
<sequence length="566" mass="64593">MWVDAKKQTFRLTEEKVCKFLTLRKFILESNSINLLSLQRFAGKIISFSLAVPGAKFFASECFNAISMLSASKEFERLLSLELREEIVFWGFLSDWQGSKQWVKEEHLVLCLSTDASNFKWGAEFILNSKKQYFGDYWRSSEIDYPIMIKEALALLRALICIRHDVKDYRLDVNIDNKPLLDSWKKQGSRSSILNNTLKDIYFILQEFNIHMNLVFIPSSDNPADGPSRAFLKSDACLSDLAFKRVDIIFGPHTIDLMSLDCNAMKGRDGVTLPHYTPYSTPNTSGINVFAQSISSHENTYAFPPFNMISAVINLIKQKQINFTLIVPAISPIPVWFPQISLANQIVVLAYKGDKNIMLYPSKGGFRKDKFGLPWNLWIVRFCFQTRKENLFNFGPVFFRTPVLRHHSMLLIGDSIVRSIVNMSGIKVFSIPGASILDISRNLINLAQSVSCIFLYIHVGINVNRTHFEFEQLAQCFRDFDILRNVLNDLFKSSTIFLSSVLKTSEVDINARVSLVNKNLARMASANSWYLIRHNNIGSVDLADGTHLNEVGARKLLQNFLELEKL</sequence>
<comment type="caution">
    <text evidence="1">The sequence shown here is derived from an EMBL/GenBank/DDBJ whole genome shotgun (WGS) entry which is preliminary data.</text>
</comment>
<dbReference type="SUPFAM" id="SSF56672">
    <property type="entry name" value="DNA/RNA polymerases"/>
    <property type="match status" value="1"/>
</dbReference>
<evidence type="ECO:0000313" key="2">
    <source>
        <dbReference type="Proteomes" id="UP001347796"/>
    </source>
</evidence>
<dbReference type="Gene3D" id="3.40.50.12690">
    <property type="match status" value="1"/>
</dbReference>
<organism evidence="1 2">
    <name type="scientific">Patella caerulea</name>
    <name type="common">Rayed Mediterranean limpet</name>
    <dbReference type="NCBI Taxonomy" id="87958"/>
    <lineage>
        <taxon>Eukaryota</taxon>
        <taxon>Metazoa</taxon>
        <taxon>Spiralia</taxon>
        <taxon>Lophotrochozoa</taxon>
        <taxon>Mollusca</taxon>
        <taxon>Gastropoda</taxon>
        <taxon>Patellogastropoda</taxon>
        <taxon>Patelloidea</taxon>
        <taxon>Patellidae</taxon>
        <taxon>Patella</taxon>
    </lineage>
</organism>
<accession>A0AAN8G1Y5</accession>
<dbReference type="InterPro" id="IPR052055">
    <property type="entry name" value="Hepadnavirus_pol/RT"/>
</dbReference>